<organism evidence="2 3">
    <name type="scientific">Alkalibacillus flavidus</name>
    <dbReference type="NCBI Taxonomy" id="546021"/>
    <lineage>
        <taxon>Bacteria</taxon>
        <taxon>Bacillati</taxon>
        <taxon>Bacillota</taxon>
        <taxon>Bacilli</taxon>
        <taxon>Bacillales</taxon>
        <taxon>Bacillaceae</taxon>
        <taxon>Alkalibacillus</taxon>
    </lineage>
</organism>
<keyword evidence="1" id="KW-1133">Transmembrane helix</keyword>
<reference evidence="2 3" key="1">
    <citation type="submission" date="2024-06" db="EMBL/GenBank/DDBJ databases">
        <title>Genomic Encyclopedia of Type Strains, Phase IV (KMG-IV): sequencing the most valuable type-strain genomes for metagenomic binning, comparative biology and taxonomic classification.</title>
        <authorList>
            <person name="Goeker M."/>
        </authorList>
    </citation>
    <scope>NUCLEOTIDE SEQUENCE [LARGE SCALE GENOMIC DNA]</scope>
    <source>
        <strain evidence="2 3">DSM 23520</strain>
    </source>
</reference>
<keyword evidence="1" id="KW-0472">Membrane</keyword>
<accession>A0ABV2KSB1</accession>
<dbReference type="EMBL" id="JBEPMX010000002">
    <property type="protein sequence ID" value="MET3682468.1"/>
    <property type="molecule type" value="Genomic_DNA"/>
</dbReference>
<proteinExistence type="predicted"/>
<dbReference type="NCBIfam" id="TIGR02867">
    <property type="entry name" value="spore_II_P"/>
    <property type="match status" value="1"/>
</dbReference>
<keyword evidence="1" id="KW-0812">Transmembrane</keyword>
<gene>
    <name evidence="2" type="ORF">ABID56_000549</name>
</gene>
<sequence>MTKRYRNLAYFIKTVKHQPITIFITCFICLWLCVPTLAKIAPEPSTNILHEWVQDIEGSSLTSLLSFDQPIMSDVSPENAQTLTMSNILIPLITNSPYQDLRLLFGHELPNFPGHGDQIAIAGSGTNYFTTAVESAPPDYIFEQDEEIDQDEQRSGDEYNQQRVYIYNTHNREGFLPYLDDDATSNEAYSHKNNVVDLSVELQSQLQDDGVETYVETTDFYQTLQQEGLDYGDSYDVARRTLSEIDDNGETEYYIDIHRDAQPHRITTTTINGKKAAKLMFVVGGEHEDYEANLSFAAELHDMLEKRYPTLSRGVQVSQGAGTNGVFNQDISDQKLLLEVGGVDNNFDEMNYSLELFADVFVDYIEQQQ</sequence>
<keyword evidence="3" id="KW-1185">Reference proteome</keyword>
<comment type="caution">
    <text evidence="2">The sequence shown here is derived from an EMBL/GenBank/DDBJ whole genome shotgun (WGS) entry which is preliminary data.</text>
</comment>
<protein>
    <submittedName>
        <fullName evidence="2">Stage II sporulation protein P</fullName>
    </submittedName>
</protein>
<evidence type="ECO:0000256" key="1">
    <source>
        <dbReference type="SAM" id="Phobius"/>
    </source>
</evidence>
<dbReference type="Proteomes" id="UP001549167">
    <property type="component" value="Unassembled WGS sequence"/>
</dbReference>
<feature type="transmembrane region" description="Helical" evidence="1">
    <location>
        <begin position="20"/>
        <end position="38"/>
    </location>
</feature>
<evidence type="ECO:0000313" key="2">
    <source>
        <dbReference type="EMBL" id="MET3682468.1"/>
    </source>
</evidence>
<name>A0ABV2KSB1_9BACI</name>
<dbReference type="SUPFAM" id="SSF53187">
    <property type="entry name" value="Zn-dependent exopeptidases"/>
    <property type="match status" value="1"/>
</dbReference>
<dbReference type="RefSeq" id="WP_354219074.1">
    <property type="nucleotide sequence ID" value="NZ_JBEPMX010000002.1"/>
</dbReference>
<dbReference type="Pfam" id="PF07454">
    <property type="entry name" value="SpoIIP"/>
    <property type="match status" value="1"/>
</dbReference>
<evidence type="ECO:0000313" key="3">
    <source>
        <dbReference type="Proteomes" id="UP001549167"/>
    </source>
</evidence>
<dbReference type="InterPro" id="IPR010897">
    <property type="entry name" value="Spore_II_P"/>
</dbReference>